<dbReference type="GO" id="GO:0003723">
    <property type="term" value="F:RNA binding"/>
    <property type="evidence" value="ECO:0000318"/>
    <property type="project" value="GO_Central"/>
</dbReference>
<dbReference type="Pfam" id="PF13087">
    <property type="entry name" value="AAA_12"/>
    <property type="match status" value="1"/>
</dbReference>
<evidence type="ECO:0008006" key="10">
    <source>
        <dbReference type="Google" id="ProtNLM"/>
    </source>
</evidence>
<keyword evidence="2" id="KW-0378">Hydrolase</keyword>
<dbReference type="AlphaFoldDB" id="A0A022QSE8"/>
<dbReference type="PANTHER" id="PTHR10887">
    <property type="entry name" value="DNA2/NAM7 HELICASE FAMILY"/>
    <property type="match status" value="1"/>
</dbReference>
<dbReference type="InterPro" id="IPR045055">
    <property type="entry name" value="DNA2/NAM7-like"/>
</dbReference>
<feature type="domain" description="DUF6469" evidence="7">
    <location>
        <begin position="85"/>
        <end position="171"/>
    </location>
</feature>
<dbReference type="Proteomes" id="UP000030748">
    <property type="component" value="Unassembled WGS sequence"/>
</dbReference>
<dbReference type="GO" id="GO:0005694">
    <property type="term" value="C:chromosome"/>
    <property type="evidence" value="ECO:0007669"/>
    <property type="project" value="UniProtKB-ARBA"/>
</dbReference>
<dbReference type="Gene3D" id="3.40.50.300">
    <property type="entry name" value="P-loop containing nucleotide triphosphate hydrolases"/>
    <property type="match status" value="2"/>
</dbReference>
<evidence type="ECO:0000256" key="4">
    <source>
        <dbReference type="ARBA" id="ARBA00022840"/>
    </source>
</evidence>
<dbReference type="FunFam" id="3.40.50.300:FF:000326">
    <property type="entry name" value="P-loop containing nucleoside triphosphate hydrolase"/>
    <property type="match status" value="1"/>
</dbReference>
<organism evidence="8 9">
    <name type="scientific">Erythranthe guttata</name>
    <name type="common">Yellow monkey flower</name>
    <name type="synonym">Mimulus guttatus</name>
    <dbReference type="NCBI Taxonomy" id="4155"/>
    <lineage>
        <taxon>Eukaryota</taxon>
        <taxon>Viridiplantae</taxon>
        <taxon>Streptophyta</taxon>
        <taxon>Embryophyta</taxon>
        <taxon>Tracheophyta</taxon>
        <taxon>Spermatophyta</taxon>
        <taxon>Magnoliopsida</taxon>
        <taxon>eudicotyledons</taxon>
        <taxon>Gunneridae</taxon>
        <taxon>Pentapetalae</taxon>
        <taxon>asterids</taxon>
        <taxon>lamiids</taxon>
        <taxon>Lamiales</taxon>
        <taxon>Phrymaceae</taxon>
        <taxon>Erythranthe</taxon>
    </lineage>
</organism>
<evidence type="ECO:0000259" key="6">
    <source>
        <dbReference type="Pfam" id="PF13087"/>
    </source>
</evidence>
<dbReference type="InterPro" id="IPR041677">
    <property type="entry name" value="DNA2/NAM7_AAA_11"/>
</dbReference>
<keyword evidence="9" id="KW-1185">Reference proteome</keyword>
<protein>
    <recommendedName>
        <fullName evidence="10">Helicase ATP-binding domain-containing protein</fullName>
    </recommendedName>
</protein>
<evidence type="ECO:0000313" key="9">
    <source>
        <dbReference type="Proteomes" id="UP000030748"/>
    </source>
</evidence>
<dbReference type="STRING" id="4155.A0A022QSE8"/>
<evidence type="ECO:0000256" key="3">
    <source>
        <dbReference type="ARBA" id="ARBA00022806"/>
    </source>
</evidence>
<evidence type="ECO:0000313" key="8">
    <source>
        <dbReference type="EMBL" id="EYU30856.1"/>
    </source>
</evidence>
<reference evidence="8 9" key="1">
    <citation type="journal article" date="2013" name="Proc. Natl. Acad. Sci. U.S.A.">
        <title>Fine-scale variation in meiotic recombination in Mimulus inferred from population shotgun sequencing.</title>
        <authorList>
            <person name="Hellsten U."/>
            <person name="Wright K.M."/>
            <person name="Jenkins J."/>
            <person name="Shu S."/>
            <person name="Yuan Y."/>
            <person name="Wessler S.R."/>
            <person name="Schmutz J."/>
            <person name="Willis J.H."/>
            <person name="Rokhsar D.S."/>
        </authorList>
    </citation>
    <scope>NUCLEOTIDE SEQUENCE [LARGE SCALE GENOMIC DNA]</scope>
    <source>
        <strain evidence="9">cv. DUN x IM62</strain>
    </source>
</reference>
<feature type="domain" description="DNA2/NAM7 helicase helicase" evidence="5">
    <location>
        <begin position="220"/>
        <end position="444"/>
    </location>
</feature>
<evidence type="ECO:0000259" key="7">
    <source>
        <dbReference type="Pfam" id="PF20073"/>
    </source>
</evidence>
<dbReference type="Pfam" id="PF13086">
    <property type="entry name" value="AAA_11"/>
    <property type="match status" value="2"/>
</dbReference>
<keyword evidence="3" id="KW-0347">Helicase</keyword>
<dbReference type="InterPro" id="IPR041679">
    <property type="entry name" value="DNA2/NAM7-like_C"/>
</dbReference>
<dbReference type="eggNOG" id="KOG1801">
    <property type="taxonomic scope" value="Eukaryota"/>
</dbReference>
<dbReference type="Pfam" id="PF20073">
    <property type="entry name" value="DUF6469"/>
    <property type="match status" value="1"/>
</dbReference>
<dbReference type="GO" id="GO:0005524">
    <property type="term" value="F:ATP binding"/>
    <property type="evidence" value="ECO:0007669"/>
    <property type="project" value="UniProtKB-KW"/>
</dbReference>
<dbReference type="PANTHER" id="PTHR10887:SF522">
    <property type="entry name" value="P-LOOP CONTAINING NUCLEOSIDE TRIPHOSPHATE HYDROLASES SUPERFAMILY PROTEIN"/>
    <property type="match status" value="1"/>
</dbReference>
<dbReference type="InterPro" id="IPR047187">
    <property type="entry name" value="SF1_C_Upf1"/>
</dbReference>
<dbReference type="EMBL" id="KI631018">
    <property type="protein sequence ID" value="EYU30856.1"/>
    <property type="molecule type" value="Genomic_DNA"/>
</dbReference>
<evidence type="ECO:0000256" key="1">
    <source>
        <dbReference type="ARBA" id="ARBA00022741"/>
    </source>
</evidence>
<keyword evidence="1" id="KW-0547">Nucleotide-binding</keyword>
<proteinExistence type="predicted"/>
<evidence type="ECO:0000256" key="2">
    <source>
        <dbReference type="ARBA" id="ARBA00022801"/>
    </source>
</evidence>
<sequence length="990" mass="112159">MSGHGVNPIPDTFSSSHHYLNSFVFPLLEETHADLRTNMLSVHSAPFCEIYDVEISKGFNIPKNLQYLMVLKKSGNSDSSTPLGKYKPESGDLIAITDVRPKCIDDLNRPKVSYLVAVVQGMKEKNLIKIPILSSKVIEFDRERGRMGNRVLFAVYLTNLTTNRRIWSGLHPGEGGNMNIINSVLNINPSVEENCTLCLSTKTESINVLKSREVINSFGLDDSQKGAVSNCIALTECRHENRVKLIWGPPGTGKTKTVASLVFTLLKMKCRTLTCAPSCNGSCKAYDTYGLGDIVLSGNGERMKINEHEDLYDVFLDYRISVLRHCFAPLTGWKGCLDQMMSLLENPQRMYLRYSLQQEESNEDDIDADVSSNLEETSSTRSFLKNLVIQNKNENKNKNKNSKEQEKVMKSKANDKQDMVLMTFEEFFTRRFFALRKQIVVCTTGLYTHMPTLLLSTEVLKDMIRLVDTLKLLETLIRKVDVTNQGLLKRALIIGCDGTNLCRIRLECLKVMKSLGEIFRVPKIIEDHEIRNFCLKNACLMFCTVSSSANLHTQGAFEMVIIDEAAQLKECESAIPLQLPGLRHAVLVGDEKQLPAMVISKICEKAGFGRSLFERLVMLGHNKHLLNIQYRMHPSISLFPNNEFYGNRISDGPNVRERAYEKRFIEEKIYGSFSFINITNGKEEFDNRHSRRNMVEVSAVAEIVSKLYKECTKSKKRVRVGCISPYKAQVFAIQESLRKANYSTDAKDLFSVNVRSVDGFQGGEEDIIIISTVRCNGNGLVGFLDNRQRANVALTRARHCLWILGSGATLLNSGSIWQKLVMEAKNRGCFYNAYEDKNLSLTISNSLIELRQMNSLFSVDSTLFKLAIWKVCFSPKFHESITRLKDVEIHKEVVSIVVKLSNGWRQREKKDENAPSSSSQLLELYDVKGTIKLAWTIEIMRQNSVETQVIKVLDVLPQSEIEQLSKKFDASLGNYTMNQMSRCLCKQNQR</sequence>
<dbReference type="InterPro" id="IPR045529">
    <property type="entry name" value="DUF6469"/>
</dbReference>
<dbReference type="InterPro" id="IPR027417">
    <property type="entry name" value="P-loop_NTPase"/>
</dbReference>
<dbReference type="SUPFAM" id="SSF52540">
    <property type="entry name" value="P-loop containing nucleoside triphosphate hydrolases"/>
    <property type="match status" value="1"/>
</dbReference>
<feature type="domain" description="DNA2/NAM7 helicase helicase" evidence="5">
    <location>
        <begin position="528"/>
        <end position="601"/>
    </location>
</feature>
<dbReference type="GO" id="GO:0004386">
    <property type="term" value="F:helicase activity"/>
    <property type="evidence" value="ECO:0007669"/>
    <property type="project" value="UniProtKB-KW"/>
</dbReference>
<accession>A0A022QSE8</accession>
<evidence type="ECO:0000259" key="5">
    <source>
        <dbReference type="Pfam" id="PF13086"/>
    </source>
</evidence>
<dbReference type="GO" id="GO:0016787">
    <property type="term" value="F:hydrolase activity"/>
    <property type="evidence" value="ECO:0007669"/>
    <property type="project" value="UniProtKB-KW"/>
</dbReference>
<dbReference type="CDD" id="cd18808">
    <property type="entry name" value="SF1_C_Upf1"/>
    <property type="match status" value="1"/>
</dbReference>
<name>A0A022QSE8_ERYGU</name>
<gene>
    <name evidence="8" type="ORF">MIMGU_mgv1a021205mg</name>
</gene>
<keyword evidence="4" id="KW-0067">ATP-binding</keyword>
<feature type="domain" description="DNA2/NAM7 helicase-like C-terminal" evidence="6">
    <location>
        <begin position="609"/>
        <end position="806"/>
    </location>
</feature>